<evidence type="ECO:0000256" key="3">
    <source>
        <dbReference type="SAM" id="SignalP"/>
    </source>
</evidence>
<feature type="domain" description="TonB-dependent receptor plug" evidence="4">
    <location>
        <begin position="55"/>
        <end position="177"/>
    </location>
</feature>
<dbReference type="PROSITE" id="PS52016">
    <property type="entry name" value="TONB_DEPENDENT_REC_3"/>
    <property type="match status" value="1"/>
</dbReference>
<dbReference type="InterPro" id="IPR010916">
    <property type="entry name" value="TonB_box_CS"/>
</dbReference>
<gene>
    <name evidence="5" type="primary">btuB_1</name>
    <name evidence="5" type="ORF">GAK29_00846</name>
</gene>
<keyword evidence="1" id="KW-0998">Cell outer membrane</keyword>
<dbReference type="Pfam" id="PF07715">
    <property type="entry name" value="Plug"/>
    <property type="match status" value="1"/>
</dbReference>
<dbReference type="InterPro" id="IPR039426">
    <property type="entry name" value="TonB-dep_rcpt-like"/>
</dbReference>
<feature type="chain" id="PRO_5033016210" evidence="3">
    <location>
        <begin position="28"/>
        <end position="186"/>
    </location>
</feature>
<dbReference type="AlphaFoldDB" id="A0A833US08"/>
<dbReference type="EMBL" id="WNDP01000013">
    <property type="protein sequence ID" value="KAF1027205.1"/>
    <property type="molecule type" value="Genomic_DNA"/>
</dbReference>
<organism evidence="5 6">
    <name type="scientific">Acinetobacter bereziniae</name>
    <name type="common">Acinetobacter genomosp. 10</name>
    <dbReference type="NCBI Taxonomy" id="106648"/>
    <lineage>
        <taxon>Bacteria</taxon>
        <taxon>Pseudomonadati</taxon>
        <taxon>Pseudomonadota</taxon>
        <taxon>Gammaproteobacteria</taxon>
        <taxon>Moraxellales</taxon>
        <taxon>Moraxellaceae</taxon>
        <taxon>Acinetobacter</taxon>
    </lineage>
</organism>
<evidence type="ECO:0000259" key="4">
    <source>
        <dbReference type="Pfam" id="PF07715"/>
    </source>
</evidence>
<keyword evidence="1" id="KW-0472">Membrane</keyword>
<dbReference type="InterPro" id="IPR037066">
    <property type="entry name" value="Plug_dom_sf"/>
</dbReference>
<dbReference type="Proteomes" id="UP000490535">
    <property type="component" value="Unassembled WGS sequence"/>
</dbReference>
<comment type="similarity">
    <text evidence="1">Belongs to the TonB-dependent receptor family.</text>
</comment>
<evidence type="ECO:0000256" key="2">
    <source>
        <dbReference type="PROSITE-ProRule" id="PRU10143"/>
    </source>
</evidence>
<feature type="short sequence motif" description="TonB box" evidence="2">
    <location>
        <begin position="42"/>
        <end position="48"/>
    </location>
</feature>
<keyword evidence="2" id="KW-0798">TonB box</keyword>
<proteinExistence type="inferred from homology"/>
<keyword evidence="1" id="KW-0813">Transport</keyword>
<dbReference type="SUPFAM" id="SSF56935">
    <property type="entry name" value="Porins"/>
    <property type="match status" value="1"/>
</dbReference>
<dbReference type="InterPro" id="IPR012910">
    <property type="entry name" value="Plug_dom"/>
</dbReference>
<feature type="signal peptide" evidence="3">
    <location>
        <begin position="1"/>
        <end position="27"/>
    </location>
</feature>
<sequence length="186" mass="19803">MRTLSKQFSFSFTASLVLALLYSQAHAEEQPNTSSEVKTLDTIVVTGTRSLKRSKTDSLQPIDVISAQELTERTGSSELGTALSKIIPSINFPRPTVVDGTELVRPVQLKGLSSDQVLVLVNGKRRHTGAFINLGGTIGRGSAPTDLNAIPVSAISRIEVLREGASARYGSDAIAGVVNIILKSRS</sequence>
<keyword evidence="3" id="KW-0732">Signal</keyword>
<dbReference type="Gene3D" id="2.170.130.10">
    <property type="entry name" value="TonB-dependent receptor, plug domain"/>
    <property type="match status" value="1"/>
</dbReference>
<comment type="caution">
    <text evidence="5">The sequence shown here is derived from an EMBL/GenBank/DDBJ whole genome shotgun (WGS) entry which is preliminary data.</text>
</comment>
<dbReference type="PANTHER" id="PTHR47234">
    <property type="match status" value="1"/>
</dbReference>
<dbReference type="PROSITE" id="PS00430">
    <property type="entry name" value="TONB_DEPENDENT_REC_1"/>
    <property type="match status" value="1"/>
</dbReference>
<keyword evidence="1" id="KW-0812">Transmembrane</keyword>
<comment type="subcellular location">
    <subcellularLocation>
        <location evidence="1">Cell outer membrane</location>
        <topology evidence="1">Multi-pass membrane protein</topology>
    </subcellularLocation>
</comment>
<name>A0A833US08_ACIBZ</name>
<protein>
    <submittedName>
        <fullName evidence="5">Vitamin B12 transporter BtuB</fullName>
    </submittedName>
</protein>
<evidence type="ECO:0000313" key="5">
    <source>
        <dbReference type="EMBL" id="KAF1027205.1"/>
    </source>
</evidence>
<keyword evidence="1" id="KW-1134">Transmembrane beta strand</keyword>
<accession>A0A833US08</accession>
<evidence type="ECO:0000256" key="1">
    <source>
        <dbReference type="PROSITE-ProRule" id="PRU01360"/>
    </source>
</evidence>
<dbReference type="GO" id="GO:0009279">
    <property type="term" value="C:cell outer membrane"/>
    <property type="evidence" value="ECO:0007669"/>
    <property type="project" value="UniProtKB-SubCell"/>
</dbReference>
<reference evidence="6" key="1">
    <citation type="journal article" date="2020" name="MBio">
        <title>Horizontal gene transfer to a defensive symbiont with a reduced genome amongst a multipartite beetle microbiome.</title>
        <authorList>
            <person name="Waterworth S.C."/>
            <person name="Florez L.V."/>
            <person name="Rees E.R."/>
            <person name="Hertweck C."/>
            <person name="Kaltenpoth M."/>
            <person name="Kwan J.C."/>
        </authorList>
    </citation>
    <scope>NUCLEOTIDE SEQUENCE [LARGE SCALE GENOMIC DNA]</scope>
</reference>
<evidence type="ECO:0000313" key="6">
    <source>
        <dbReference type="Proteomes" id="UP000490535"/>
    </source>
</evidence>
<dbReference type="PANTHER" id="PTHR47234:SF3">
    <property type="entry name" value="SECRETIN_TONB SHORT N-TERMINAL DOMAIN-CONTAINING PROTEIN"/>
    <property type="match status" value="1"/>
</dbReference>